<organism evidence="1 2">
    <name type="scientific">Rotaria magnacalcarata</name>
    <dbReference type="NCBI Taxonomy" id="392030"/>
    <lineage>
        <taxon>Eukaryota</taxon>
        <taxon>Metazoa</taxon>
        <taxon>Spiralia</taxon>
        <taxon>Gnathifera</taxon>
        <taxon>Rotifera</taxon>
        <taxon>Eurotatoria</taxon>
        <taxon>Bdelloidea</taxon>
        <taxon>Philodinida</taxon>
        <taxon>Philodinidae</taxon>
        <taxon>Rotaria</taxon>
    </lineage>
</organism>
<dbReference type="Gene3D" id="3.30.1120.30">
    <property type="entry name" value="POLO box domain"/>
    <property type="match status" value="1"/>
</dbReference>
<accession>A0A8S2WQP4</accession>
<protein>
    <submittedName>
        <fullName evidence="1">Uncharacterized protein</fullName>
    </submittedName>
</protein>
<evidence type="ECO:0000313" key="2">
    <source>
        <dbReference type="Proteomes" id="UP000676336"/>
    </source>
</evidence>
<reference evidence="1" key="1">
    <citation type="submission" date="2021-02" db="EMBL/GenBank/DDBJ databases">
        <authorList>
            <person name="Nowell W R."/>
        </authorList>
    </citation>
    <scope>NUCLEOTIDE SEQUENCE</scope>
</reference>
<dbReference type="EMBL" id="CAJOBI010070448">
    <property type="protein sequence ID" value="CAF4455300.1"/>
    <property type="molecule type" value="Genomic_DNA"/>
</dbReference>
<evidence type="ECO:0000313" key="1">
    <source>
        <dbReference type="EMBL" id="CAF4455300.1"/>
    </source>
</evidence>
<proteinExistence type="predicted"/>
<dbReference type="InterPro" id="IPR036947">
    <property type="entry name" value="POLO_box_dom_sf"/>
</dbReference>
<dbReference type="Proteomes" id="UP000676336">
    <property type="component" value="Unassembled WGS sequence"/>
</dbReference>
<comment type="caution">
    <text evidence="1">The sequence shown here is derived from an EMBL/GenBank/DDBJ whole genome shotgun (WGS) entry which is preliminary data.</text>
</comment>
<feature type="non-terminal residue" evidence="1">
    <location>
        <position position="1"/>
    </location>
</feature>
<sequence length="50" mass="5905">MTAGGAENLQYIDREGFEHLCTMKDYSDQLKKKVTLLKYFTSYMDEHLLK</sequence>
<gene>
    <name evidence="1" type="ORF">SMN809_LOCUS32904</name>
</gene>
<dbReference type="SUPFAM" id="SSF82615">
    <property type="entry name" value="Polo-box domain"/>
    <property type="match status" value="1"/>
</dbReference>
<name>A0A8S2WQP4_9BILA</name>
<dbReference type="AlphaFoldDB" id="A0A8S2WQP4"/>